<keyword evidence="9" id="KW-0902">Two-component regulatory system</keyword>
<protein>
    <recommendedName>
        <fullName evidence="3">histidine kinase</fullName>
        <ecNumber evidence="3">2.7.13.3</ecNumber>
    </recommendedName>
</protein>
<sequence length="425" mass="47831">MQSPNKQPLERRIVIAFALMTLIVSGTFSLGIVAIVHFIEEHLVSEELSHELEFAMRQEAKGIEPAWIDASTKYYSSRNKNLPAQYAHLPDGFSEVVATNSEAYYVFKRSHEGHQDILEQEQHEFEAREQALFDVVLGGFLLSVVGAWGLGRLLARRVMTPVRRLAQQVRHRDQLLPMAPKLAPDYPDDEVGRLAAAFDETLGQLRHSLERERLFTSDVSHELRTPLMVISSSCELLSTSPRLTEHEQSQVDRISRAGTDMKDLVQTFLQLARAGLGQTSLTEEKSLSELAVEQARQWGPHFEEKGLSFHLLGELDNNELYDSALLRTVMSNLLRNALHYTETGEVRLIVEAGGFRVEDTGPGISQNDRERIFNSFVRGESARGEGLGLGLSIVRRICQQKGWKILVESQEKIGSRFSIVLSEKA</sequence>
<dbReference type="SUPFAM" id="SSF55874">
    <property type="entry name" value="ATPase domain of HSP90 chaperone/DNA topoisomerase II/histidine kinase"/>
    <property type="match status" value="1"/>
</dbReference>
<dbReference type="PROSITE" id="PS50109">
    <property type="entry name" value="HIS_KIN"/>
    <property type="match status" value="1"/>
</dbReference>
<gene>
    <name evidence="14" type="ORF">TUM18999_01550</name>
</gene>
<evidence type="ECO:0000256" key="10">
    <source>
        <dbReference type="ARBA" id="ARBA00023136"/>
    </source>
</evidence>
<evidence type="ECO:0000313" key="14">
    <source>
        <dbReference type="EMBL" id="BCG21964.1"/>
    </source>
</evidence>
<comment type="subcellular location">
    <subcellularLocation>
        <location evidence="2">Membrane</location>
    </subcellularLocation>
</comment>
<keyword evidence="5" id="KW-0808">Transferase</keyword>
<evidence type="ECO:0000256" key="7">
    <source>
        <dbReference type="ARBA" id="ARBA00022777"/>
    </source>
</evidence>
<dbReference type="Proteomes" id="UP000509383">
    <property type="component" value="Chromosome"/>
</dbReference>
<dbReference type="Pfam" id="PF00512">
    <property type="entry name" value="HisKA"/>
    <property type="match status" value="1"/>
</dbReference>
<dbReference type="GO" id="GO:0000155">
    <property type="term" value="F:phosphorelay sensor kinase activity"/>
    <property type="evidence" value="ECO:0007669"/>
    <property type="project" value="InterPro"/>
</dbReference>
<keyword evidence="4" id="KW-0597">Phosphoprotein</keyword>
<keyword evidence="7 14" id="KW-0418">Kinase</keyword>
<dbReference type="InterPro" id="IPR005467">
    <property type="entry name" value="His_kinase_dom"/>
</dbReference>
<dbReference type="CDD" id="cd00082">
    <property type="entry name" value="HisKA"/>
    <property type="match status" value="1"/>
</dbReference>
<dbReference type="InterPro" id="IPR036097">
    <property type="entry name" value="HisK_dim/P_sf"/>
</dbReference>
<proteinExistence type="predicted"/>
<dbReference type="InterPro" id="IPR004358">
    <property type="entry name" value="Sig_transdc_His_kin-like_C"/>
</dbReference>
<evidence type="ECO:0000259" key="13">
    <source>
        <dbReference type="PROSITE" id="PS50885"/>
    </source>
</evidence>
<dbReference type="RefSeq" id="WP_021218881.1">
    <property type="nucleotide sequence ID" value="NZ_AP023189.1"/>
</dbReference>
<evidence type="ECO:0000256" key="9">
    <source>
        <dbReference type="ARBA" id="ARBA00023012"/>
    </source>
</evidence>
<dbReference type="InterPro" id="IPR003660">
    <property type="entry name" value="HAMP_dom"/>
</dbReference>
<comment type="catalytic activity">
    <reaction evidence="1">
        <text>ATP + protein L-histidine = ADP + protein N-phospho-L-histidine.</text>
        <dbReference type="EC" id="2.7.13.3"/>
    </reaction>
</comment>
<dbReference type="SUPFAM" id="SSF47384">
    <property type="entry name" value="Homodimeric domain of signal transducing histidine kinase"/>
    <property type="match status" value="1"/>
</dbReference>
<name>A0A6J4DYX6_9PSED</name>
<dbReference type="PROSITE" id="PS50885">
    <property type="entry name" value="HAMP"/>
    <property type="match status" value="1"/>
</dbReference>
<dbReference type="PANTHER" id="PTHR45436:SF16">
    <property type="entry name" value="HISTIDINE KINASE"/>
    <property type="match status" value="1"/>
</dbReference>
<accession>A0A6J4DYX6</accession>
<dbReference type="KEGG" id="ptw:TUM18999_01550"/>
<evidence type="ECO:0000256" key="2">
    <source>
        <dbReference type="ARBA" id="ARBA00004370"/>
    </source>
</evidence>
<dbReference type="Gene3D" id="1.10.287.130">
    <property type="match status" value="1"/>
</dbReference>
<feature type="domain" description="HAMP" evidence="13">
    <location>
        <begin position="156"/>
        <end position="210"/>
    </location>
</feature>
<dbReference type="InterPro" id="IPR003661">
    <property type="entry name" value="HisK_dim/P_dom"/>
</dbReference>
<dbReference type="GO" id="GO:0005886">
    <property type="term" value="C:plasma membrane"/>
    <property type="evidence" value="ECO:0007669"/>
    <property type="project" value="TreeGrafter"/>
</dbReference>
<evidence type="ECO:0000256" key="11">
    <source>
        <dbReference type="SAM" id="Phobius"/>
    </source>
</evidence>
<dbReference type="InterPro" id="IPR036890">
    <property type="entry name" value="HATPase_C_sf"/>
</dbReference>
<feature type="transmembrane region" description="Helical" evidence="11">
    <location>
        <begin position="135"/>
        <end position="155"/>
    </location>
</feature>
<dbReference type="SMART" id="SM00388">
    <property type="entry name" value="HisKA"/>
    <property type="match status" value="1"/>
</dbReference>
<dbReference type="SMART" id="SM00387">
    <property type="entry name" value="HATPase_c"/>
    <property type="match status" value="1"/>
</dbReference>
<dbReference type="SMART" id="SM00304">
    <property type="entry name" value="HAMP"/>
    <property type="match status" value="1"/>
</dbReference>
<dbReference type="Pfam" id="PF00672">
    <property type="entry name" value="HAMP"/>
    <property type="match status" value="1"/>
</dbReference>
<evidence type="ECO:0000256" key="4">
    <source>
        <dbReference type="ARBA" id="ARBA00022553"/>
    </source>
</evidence>
<keyword evidence="8 11" id="KW-1133">Transmembrane helix</keyword>
<dbReference type="EMBL" id="AP023189">
    <property type="protein sequence ID" value="BCG21964.1"/>
    <property type="molecule type" value="Genomic_DNA"/>
</dbReference>
<keyword evidence="10 11" id="KW-0472">Membrane</keyword>
<evidence type="ECO:0000259" key="12">
    <source>
        <dbReference type="PROSITE" id="PS50109"/>
    </source>
</evidence>
<feature type="transmembrane region" description="Helical" evidence="11">
    <location>
        <begin position="12"/>
        <end position="39"/>
    </location>
</feature>
<dbReference type="EC" id="2.7.13.3" evidence="3"/>
<keyword evidence="6 11" id="KW-0812">Transmembrane</keyword>
<evidence type="ECO:0000256" key="3">
    <source>
        <dbReference type="ARBA" id="ARBA00012438"/>
    </source>
</evidence>
<dbReference type="PRINTS" id="PR00344">
    <property type="entry name" value="BCTRLSENSOR"/>
</dbReference>
<dbReference type="InterPro" id="IPR003594">
    <property type="entry name" value="HATPase_dom"/>
</dbReference>
<dbReference type="Gene3D" id="3.30.565.10">
    <property type="entry name" value="Histidine kinase-like ATPase, C-terminal domain"/>
    <property type="match status" value="1"/>
</dbReference>
<evidence type="ECO:0000313" key="15">
    <source>
        <dbReference type="Proteomes" id="UP000509383"/>
    </source>
</evidence>
<dbReference type="Gene3D" id="6.10.340.10">
    <property type="match status" value="1"/>
</dbReference>
<evidence type="ECO:0000256" key="6">
    <source>
        <dbReference type="ARBA" id="ARBA00022692"/>
    </source>
</evidence>
<evidence type="ECO:0000256" key="1">
    <source>
        <dbReference type="ARBA" id="ARBA00000085"/>
    </source>
</evidence>
<dbReference type="AlphaFoldDB" id="A0A6J4DYX6"/>
<dbReference type="InterPro" id="IPR050428">
    <property type="entry name" value="TCS_sensor_his_kinase"/>
</dbReference>
<dbReference type="PANTHER" id="PTHR45436">
    <property type="entry name" value="SENSOR HISTIDINE KINASE YKOH"/>
    <property type="match status" value="1"/>
</dbReference>
<dbReference type="Pfam" id="PF02518">
    <property type="entry name" value="HATPase_c"/>
    <property type="match status" value="1"/>
</dbReference>
<reference evidence="14 15" key="1">
    <citation type="submission" date="2020-05" db="EMBL/GenBank/DDBJ databases">
        <title>Characterization of novel class B3 metallo-beta-lactamase from novel Pseudomonas species.</title>
        <authorList>
            <person name="Yamada K."/>
            <person name="Aoki K."/>
            <person name="Ishii Y."/>
        </authorList>
    </citation>
    <scope>NUCLEOTIDE SEQUENCE [LARGE SCALE GENOMIC DNA]</scope>
    <source>
        <strain evidence="14 15">TUM18999</strain>
    </source>
</reference>
<feature type="domain" description="Histidine kinase" evidence="12">
    <location>
        <begin position="218"/>
        <end position="425"/>
    </location>
</feature>
<evidence type="ECO:0000256" key="5">
    <source>
        <dbReference type="ARBA" id="ARBA00022679"/>
    </source>
</evidence>
<evidence type="ECO:0000256" key="8">
    <source>
        <dbReference type="ARBA" id="ARBA00022989"/>
    </source>
</evidence>
<organism evidence="14 15">
    <name type="scientific">Pseudomonas tohonis</name>
    <dbReference type="NCBI Taxonomy" id="2725477"/>
    <lineage>
        <taxon>Bacteria</taxon>
        <taxon>Pseudomonadati</taxon>
        <taxon>Pseudomonadota</taxon>
        <taxon>Gammaproteobacteria</taxon>
        <taxon>Pseudomonadales</taxon>
        <taxon>Pseudomonadaceae</taxon>
        <taxon>Pseudomonas</taxon>
    </lineage>
</organism>